<gene>
    <name evidence="1" type="ORF">ACFFV7_51360</name>
</gene>
<proteinExistence type="predicted"/>
<dbReference type="EMBL" id="JBHMEI010000104">
    <property type="protein sequence ID" value="MFB9209662.1"/>
    <property type="molecule type" value="Genomic_DNA"/>
</dbReference>
<evidence type="ECO:0000313" key="1">
    <source>
        <dbReference type="EMBL" id="MFB9209662.1"/>
    </source>
</evidence>
<dbReference type="RefSeq" id="WP_189648095.1">
    <property type="nucleotide sequence ID" value="NZ_BMRC01000006.1"/>
</dbReference>
<keyword evidence="2" id="KW-1185">Reference proteome</keyword>
<evidence type="ECO:0000313" key="2">
    <source>
        <dbReference type="Proteomes" id="UP001589647"/>
    </source>
</evidence>
<name>A0ABV5IZJ7_9ACTN</name>
<dbReference type="InterPro" id="IPR014825">
    <property type="entry name" value="DNA_alkylation"/>
</dbReference>
<sequence>MAQPLKDMINARSVSVLADGLAAVWPAFPRARFAERAEAGLGPLELKDRVRHVSAALHDALPLPYPRAAELARACAARGELDLWSGWPLTDHTAVHGLGHLEEAMATLAAITPYSTGEFAVRPYLDRHRDDALKIMYSWAESPDEHLRRLASEGSRPRLPWAGRVGWLMAPGPTLPLLDLLRDDPSEYVRRSVANHVNDLAKDHPDAALALLARWVGSGGSHVERVVRHAARGLLRAGHPEALELLGATPGSGSADALTLDSAVVPVGGSLAFTVTVTAGAPGPLLLKYAVRRAGSRRVFHLGRREAAAEGTAFTVRKSHSFRPVTTRNEPPGPRELDVIVNGRVAATVPFTLVEAAPAGQAANSSVSPPTV</sequence>
<accession>A0ABV5IZJ7</accession>
<reference evidence="1 2" key="1">
    <citation type="submission" date="2024-09" db="EMBL/GenBank/DDBJ databases">
        <authorList>
            <person name="Sun Q."/>
            <person name="Mori K."/>
        </authorList>
    </citation>
    <scope>NUCLEOTIDE SEQUENCE [LARGE SCALE GENOMIC DNA]</scope>
    <source>
        <strain evidence="1 2">CCM 3426</strain>
    </source>
</reference>
<protein>
    <submittedName>
        <fullName evidence="1">DNA alkylation repair protein</fullName>
    </submittedName>
</protein>
<dbReference type="Pfam" id="PF08713">
    <property type="entry name" value="DNA_alkylation"/>
    <property type="match status" value="1"/>
</dbReference>
<dbReference type="InterPro" id="IPR016024">
    <property type="entry name" value="ARM-type_fold"/>
</dbReference>
<dbReference type="SUPFAM" id="SSF48371">
    <property type="entry name" value="ARM repeat"/>
    <property type="match status" value="1"/>
</dbReference>
<dbReference type="Proteomes" id="UP001589647">
    <property type="component" value="Unassembled WGS sequence"/>
</dbReference>
<dbReference type="Gene3D" id="1.25.40.290">
    <property type="entry name" value="ARM repeat domains"/>
    <property type="match status" value="1"/>
</dbReference>
<comment type="caution">
    <text evidence="1">The sequence shown here is derived from an EMBL/GenBank/DDBJ whole genome shotgun (WGS) entry which is preliminary data.</text>
</comment>
<organism evidence="1 2">
    <name type="scientific">Nonomuraea spiralis</name>
    <dbReference type="NCBI Taxonomy" id="46182"/>
    <lineage>
        <taxon>Bacteria</taxon>
        <taxon>Bacillati</taxon>
        <taxon>Actinomycetota</taxon>
        <taxon>Actinomycetes</taxon>
        <taxon>Streptosporangiales</taxon>
        <taxon>Streptosporangiaceae</taxon>
        <taxon>Nonomuraea</taxon>
    </lineage>
</organism>